<dbReference type="AlphaFoldDB" id="A0A9J6PN25"/>
<evidence type="ECO:0000313" key="1">
    <source>
        <dbReference type="EMBL" id="MCU5777819.1"/>
    </source>
</evidence>
<proteinExistence type="predicted"/>
<keyword evidence="2" id="KW-1185">Reference proteome</keyword>
<gene>
    <name evidence="1" type="ORF">N5923_09970</name>
</gene>
<protein>
    <submittedName>
        <fullName evidence="1">Uncharacterized protein</fullName>
    </submittedName>
</protein>
<evidence type="ECO:0000313" key="2">
    <source>
        <dbReference type="Proteomes" id="UP001064262"/>
    </source>
</evidence>
<sequence length="286" mass="32680">MIGRGTTWRQGHLLTDEDAVRLELVPEKGTNQRFVVITHDCDIPNDQENELEVSSGTIIDKPEKMLFRARSPRKLQIAYNDVSDESLKYIEIDHIKKNRIDKYKLDNLNSHDLNLLISAEEKRALKQWLAARYGRPAFPDCFESRFRKKVNSKLNFEQAIAKALTPHSDHLVGVFFDLGESRHIDLPLNTPYILNVLIVYDGIIGNIVGRRESESAAGKITALFHSVFGDPSSGDELKEIELESCVAMPDTSFNLSDIRRMDQWRLEYISLRDDDDSFFSVAESPI</sequence>
<dbReference type="EMBL" id="JAODIM010000040">
    <property type="protein sequence ID" value="MCU5777819.1"/>
    <property type="molecule type" value="Genomic_DNA"/>
</dbReference>
<name>A0A9J6PN25_9GAMM</name>
<dbReference type="Proteomes" id="UP001064262">
    <property type="component" value="Unassembled WGS sequence"/>
</dbReference>
<reference evidence="1" key="1">
    <citation type="submission" date="2022-09" db="EMBL/GenBank/DDBJ databases">
        <title>Winslowiella arboricola sp. nov., isolated from bleeding cankers on broadleaf hosts.</title>
        <authorList>
            <person name="Brady C."/>
            <person name="Kaur S."/>
            <person name="Crampton B."/>
            <person name="Maddock D."/>
            <person name="Arnold D."/>
            <person name="Denman S."/>
        </authorList>
    </citation>
    <scope>NUCLEOTIDE SEQUENCE</scope>
    <source>
        <strain evidence="1">BAC 15a-03b</strain>
    </source>
</reference>
<organism evidence="1 2">
    <name type="scientific">Winslowiella arboricola</name>
    <dbReference type="NCBI Taxonomy" id="2978220"/>
    <lineage>
        <taxon>Bacteria</taxon>
        <taxon>Pseudomonadati</taxon>
        <taxon>Pseudomonadota</taxon>
        <taxon>Gammaproteobacteria</taxon>
        <taxon>Enterobacterales</taxon>
        <taxon>Erwiniaceae</taxon>
        <taxon>Winslowiella</taxon>
    </lineage>
</organism>
<accession>A0A9J6PN25</accession>
<comment type="caution">
    <text evidence="1">The sequence shown here is derived from an EMBL/GenBank/DDBJ whole genome shotgun (WGS) entry which is preliminary data.</text>
</comment>
<dbReference type="RefSeq" id="WP_267142448.1">
    <property type="nucleotide sequence ID" value="NZ_JAODIL010000069.1"/>
</dbReference>